<sequence length="209" mass="22948">MDLKTSERNDHDCLRFGNEHPNLPNNATHMDGSSLSIMFLEINSTEIDSTFTLVINIYVQNPTSGSLIQITDSFSRAVFDLTIGETVINLNAFHTNGTKCVSIAIDNMFNTSTWYLVGMRRDISAGTVSLIINNDIIKSASDTCGMFGLSKTHVTVGSWNSNTPGFRGLVRCLVMFSILNYNIILANHDTCINEDDNVPPGESCVGFLP</sequence>
<name>V4BS34_LOTGI</name>
<protein>
    <recommendedName>
        <fullName evidence="3">Laminin G domain-containing protein</fullName>
    </recommendedName>
</protein>
<dbReference type="AlphaFoldDB" id="V4BS34"/>
<reference evidence="1 2" key="1">
    <citation type="journal article" date="2013" name="Nature">
        <title>Insights into bilaterian evolution from three spiralian genomes.</title>
        <authorList>
            <person name="Simakov O."/>
            <person name="Marletaz F."/>
            <person name="Cho S.J."/>
            <person name="Edsinger-Gonzales E."/>
            <person name="Havlak P."/>
            <person name="Hellsten U."/>
            <person name="Kuo D.H."/>
            <person name="Larsson T."/>
            <person name="Lv J."/>
            <person name="Arendt D."/>
            <person name="Savage R."/>
            <person name="Osoegawa K."/>
            <person name="de Jong P."/>
            <person name="Grimwood J."/>
            <person name="Chapman J.A."/>
            <person name="Shapiro H."/>
            <person name="Aerts A."/>
            <person name="Otillar R.P."/>
            <person name="Terry A.Y."/>
            <person name="Boore J.L."/>
            <person name="Grigoriev I.V."/>
            <person name="Lindberg D.R."/>
            <person name="Seaver E.C."/>
            <person name="Weisblat D.A."/>
            <person name="Putnam N.H."/>
            <person name="Rokhsar D.S."/>
        </authorList>
    </citation>
    <scope>NUCLEOTIDE SEQUENCE [LARGE SCALE GENOMIC DNA]</scope>
</reference>
<dbReference type="Proteomes" id="UP000030746">
    <property type="component" value="Unassembled WGS sequence"/>
</dbReference>
<proteinExistence type="predicted"/>
<dbReference type="Gene3D" id="2.60.120.200">
    <property type="match status" value="1"/>
</dbReference>
<dbReference type="InterPro" id="IPR013320">
    <property type="entry name" value="ConA-like_dom_sf"/>
</dbReference>
<organism evidence="1 2">
    <name type="scientific">Lottia gigantea</name>
    <name type="common">Giant owl limpet</name>
    <dbReference type="NCBI Taxonomy" id="225164"/>
    <lineage>
        <taxon>Eukaryota</taxon>
        <taxon>Metazoa</taxon>
        <taxon>Spiralia</taxon>
        <taxon>Lophotrochozoa</taxon>
        <taxon>Mollusca</taxon>
        <taxon>Gastropoda</taxon>
        <taxon>Patellogastropoda</taxon>
        <taxon>Lottioidea</taxon>
        <taxon>Lottiidae</taxon>
        <taxon>Lottia</taxon>
    </lineage>
</organism>
<dbReference type="SUPFAM" id="SSF49899">
    <property type="entry name" value="Concanavalin A-like lectins/glucanases"/>
    <property type="match status" value="1"/>
</dbReference>
<dbReference type="EMBL" id="KB202206">
    <property type="protein sequence ID" value="ESO91734.1"/>
    <property type="molecule type" value="Genomic_DNA"/>
</dbReference>
<evidence type="ECO:0008006" key="3">
    <source>
        <dbReference type="Google" id="ProtNLM"/>
    </source>
</evidence>
<dbReference type="GeneID" id="20243992"/>
<keyword evidence="2" id="KW-1185">Reference proteome</keyword>
<accession>V4BS34</accession>
<evidence type="ECO:0000313" key="1">
    <source>
        <dbReference type="EMBL" id="ESO91734.1"/>
    </source>
</evidence>
<gene>
    <name evidence="1" type="ORF">LOTGIDRAFT_176775</name>
</gene>
<dbReference type="KEGG" id="lgi:LOTGIDRAFT_176775"/>
<evidence type="ECO:0000313" key="2">
    <source>
        <dbReference type="Proteomes" id="UP000030746"/>
    </source>
</evidence>
<dbReference type="RefSeq" id="XP_009057578.1">
    <property type="nucleotide sequence ID" value="XM_009059330.1"/>
</dbReference>
<dbReference type="OrthoDB" id="10461098at2759"/>
<dbReference type="CTD" id="20243992"/>